<gene>
    <name evidence="1" type="ORF">DEO72_LG11g2386</name>
</gene>
<dbReference type="Proteomes" id="UP000501690">
    <property type="component" value="Linkage Group LG11"/>
</dbReference>
<name>A0A4D6NP34_VIGUN</name>
<sequence length="54" mass="6145">MAPQPLPPKQALMTQEEDFVDEDVFIDQTLVSKDEEFIILRDIEQRQALGGSLV</sequence>
<dbReference type="EMBL" id="CP039355">
    <property type="protein sequence ID" value="QCE15376.1"/>
    <property type="molecule type" value="Genomic_DNA"/>
</dbReference>
<protein>
    <submittedName>
        <fullName evidence="1">DNA polymerase delta subunit 1</fullName>
    </submittedName>
</protein>
<reference evidence="1 2" key="1">
    <citation type="submission" date="2019-04" db="EMBL/GenBank/DDBJ databases">
        <title>An improved genome assembly and genetic linkage map for asparagus bean, Vigna unguiculata ssp. sesquipedialis.</title>
        <authorList>
            <person name="Xia Q."/>
            <person name="Zhang R."/>
            <person name="Dong Y."/>
        </authorList>
    </citation>
    <scope>NUCLEOTIDE SEQUENCE [LARGE SCALE GENOMIC DNA]</scope>
    <source>
        <tissue evidence="1">Leaf</tissue>
    </source>
</reference>
<keyword evidence="2" id="KW-1185">Reference proteome</keyword>
<proteinExistence type="predicted"/>
<dbReference type="AlphaFoldDB" id="A0A4D6NP34"/>
<evidence type="ECO:0000313" key="1">
    <source>
        <dbReference type="EMBL" id="QCE15376.1"/>
    </source>
</evidence>
<organism evidence="1 2">
    <name type="scientific">Vigna unguiculata</name>
    <name type="common">Cowpea</name>
    <dbReference type="NCBI Taxonomy" id="3917"/>
    <lineage>
        <taxon>Eukaryota</taxon>
        <taxon>Viridiplantae</taxon>
        <taxon>Streptophyta</taxon>
        <taxon>Embryophyta</taxon>
        <taxon>Tracheophyta</taxon>
        <taxon>Spermatophyta</taxon>
        <taxon>Magnoliopsida</taxon>
        <taxon>eudicotyledons</taxon>
        <taxon>Gunneridae</taxon>
        <taxon>Pentapetalae</taxon>
        <taxon>rosids</taxon>
        <taxon>fabids</taxon>
        <taxon>Fabales</taxon>
        <taxon>Fabaceae</taxon>
        <taxon>Papilionoideae</taxon>
        <taxon>50 kb inversion clade</taxon>
        <taxon>NPAAA clade</taxon>
        <taxon>indigoferoid/millettioid clade</taxon>
        <taxon>Phaseoleae</taxon>
        <taxon>Vigna</taxon>
    </lineage>
</organism>
<evidence type="ECO:0000313" key="2">
    <source>
        <dbReference type="Proteomes" id="UP000501690"/>
    </source>
</evidence>
<accession>A0A4D6NP34</accession>